<dbReference type="STRING" id="65499.SAMN04488000_11837"/>
<gene>
    <name evidence="1" type="ORF">SAMN04488000_11837</name>
</gene>
<name>A0A1H9VEU5_9PSEU</name>
<dbReference type="RefSeq" id="WP_089922941.1">
    <property type="nucleotide sequence ID" value="NZ_FOFV01000018.1"/>
</dbReference>
<evidence type="ECO:0000313" key="2">
    <source>
        <dbReference type="Proteomes" id="UP000199503"/>
    </source>
</evidence>
<dbReference type="InterPro" id="IPR011990">
    <property type="entry name" value="TPR-like_helical_dom_sf"/>
</dbReference>
<dbReference type="SUPFAM" id="SSF48452">
    <property type="entry name" value="TPR-like"/>
    <property type="match status" value="1"/>
</dbReference>
<proteinExistence type="predicted"/>
<protein>
    <recommendedName>
        <fullName evidence="3">Tetratricopeptide repeat-containing protein</fullName>
    </recommendedName>
</protein>
<reference evidence="2" key="1">
    <citation type="submission" date="2016-10" db="EMBL/GenBank/DDBJ databases">
        <authorList>
            <person name="Varghese N."/>
            <person name="Submissions S."/>
        </authorList>
    </citation>
    <scope>NUCLEOTIDE SEQUENCE [LARGE SCALE GENOMIC DNA]</scope>
    <source>
        <strain evidence="2">DSM 44437</strain>
    </source>
</reference>
<dbReference type="OrthoDB" id="3213425at2"/>
<sequence>MHYDASPSLPSPHSRIGLLHVRHLRVMTSALRAVDYRYGGGSCRTQVQALLSWCDKAYAHSASAAVRRDFRDAIAELHALAGWTAFDAGLGGSAHRHFLLALDFAQDEDLVANIRYRMGRVHLHHGGPAEALGMFRLAGIVAKSHHTNAILAANQAWCYAEMGQRVSALALLGRAHDEFARADVDGAPPWAAFFDVHDLAGMTGAIYTSLARTVDASYAKPAITALLQAVSGYRDEMARSRTFALISLSLNHLLLGDADEAAAAGVLAVAQAGDVMSARARKKLEPLHAEADRRRATTLRELITPLLVAPSHAA</sequence>
<accession>A0A1H9VEU5</accession>
<dbReference type="AlphaFoldDB" id="A0A1H9VEU5"/>
<keyword evidence="2" id="KW-1185">Reference proteome</keyword>
<dbReference type="Proteomes" id="UP000199503">
    <property type="component" value="Unassembled WGS sequence"/>
</dbReference>
<organism evidence="1 2">
    <name type="scientific">Lentzea albida</name>
    <dbReference type="NCBI Taxonomy" id="65499"/>
    <lineage>
        <taxon>Bacteria</taxon>
        <taxon>Bacillati</taxon>
        <taxon>Actinomycetota</taxon>
        <taxon>Actinomycetes</taxon>
        <taxon>Pseudonocardiales</taxon>
        <taxon>Pseudonocardiaceae</taxon>
        <taxon>Lentzea</taxon>
    </lineage>
</organism>
<evidence type="ECO:0000313" key="1">
    <source>
        <dbReference type="EMBL" id="SES19793.1"/>
    </source>
</evidence>
<evidence type="ECO:0008006" key="3">
    <source>
        <dbReference type="Google" id="ProtNLM"/>
    </source>
</evidence>
<dbReference type="EMBL" id="FOFV01000018">
    <property type="protein sequence ID" value="SES19793.1"/>
    <property type="molecule type" value="Genomic_DNA"/>
</dbReference>
<dbReference type="Gene3D" id="1.25.40.10">
    <property type="entry name" value="Tetratricopeptide repeat domain"/>
    <property type="match status" value="1"/>
</dbReference>